<sequence>KKLLLGIPFFGKSFDCSGLYKKFEKSNYHAYSEIMNSLNSGWSYVWDDCSEVPYIQNQDKTEIISFDDERSIALKCQYIKEKQVAGVIIWELSEDYYEDASVLLEVIGKEFKKKAIQRR</sequence>
<dbReference type="Gene3D" id="3.10.50.10">
    <property type="match status" value="1"/>
</dbReference>
<reference evidence="2" key="1">
    <citation type="journal article" date="2014" name="Front. Microbiol.">
        <title>High frequency of phylogenetically diverse reductive dehalogenase-homologous genes in deep subseafloor sedimentary metagenomes.</title>
        <authorList>
            <person name="Kawai M."/>
            <person name="Futagami T."/>
            <person name="Toyoda A."/>
            <person name="Takaki Y."/>
            <person name="Nishi S."/>
            <person name="Hori S."/>
            <person name="Arai W."/>
            <person name="Tsubouchi T."/>
            <person name="Morono Y."/>
            <person name="Uchiyama I."/>
            <person name="Ito T."/>
            <person name="Fujiyama A."/>
            <person name="Inagaki F."/>
            <person name="Takami H."/>
        </authorList>
    </citation>
    <scope>NUCLEOTIDE SEQUENCE</scope>
    <source>
        <strain evidence="2">Expedition CK06-06</strain>
    </source>
</reference>
<feature type="non-terminal residue" evidence="2">
    <location>
        <position position="1"/>
    </location>
</feature>
<dbReference type="GO" id="GO:0005975">
    <property type="term" value="P:carbohydrate metabolic process"/>
    <property type="evidence" value="ECO:0007669"/>
    <property type="project" value="InterPro"/>
</dbReference>
<dbReference type="EMBL" id="BARS01033923">
    <property type="protein sequence ID" value="GAG16486.1"/>
    <property type="molecule type" value="Genomic_DNA"/>
</dbReference>
<dbReference type="PANTHER" id="PTHR11177">
    <property type="entry name" value="CHITINASE"/>
    <property type="match status" value="1"/>
</dbReference>
<dbReference type="InterPro" id="IPR029070">
    <property type="entry name" value="Chitinase_insertion_sf"/>
</dbReference>
<dbReference type="PROSITE" id="PS51910">
    <property type="entry name" value="GH18_2"/>
    <property type="match status" value="1"/>
</dbReference>
<organism evidence="2">
    <name type="scientific">marine sediment metagenome</name>
    <dbReference type="NCBI Taxonomy" id="412755"/>
    <lineage>
        <taxon>unclassified sequences</taxon>
        <taxon>metagenomes</taxon>
        <taxon>ecological metagenomes</taxon>
    </lineage>
</organism>
<dbReference type="SUPFAM" id="SSF51445">
    <property type="entry name" value="(Trans)glycosidases"/>
    <property type="match status" value="1"/>
</dbReference>
<protein>
    <recommendedName>
        <fullName evidence="1">GH18 domain-containing protein</fullName>
    </recommendedName>
</protein>
<dbReference type="PANTHER" id="PTHR11177:SF317">
    <property type="entry name" value="CHITINASE 12-RELATED"/>
    <property type="match status" value="1"/>
</dbReference>
<dbReference type="InterPro" id="IPR017853">
    <property type="entry name" value="GH"/>
</dbReference>
<dbReference type="InterPro" id="IPR001223">
    <property type="entry name" value="Glyco_hydro18_cat"/>
</dbReference>
<feature type="domain" description="GH18" evidence="1">
    <location>
        <begin position="1"/>
        <end position="114"/>
    </location>
</feature>
<proteinExistence type="predicted"/>
<dbReference type="Gene3D" id="3.20.20.80">
    <property type="entry name" value="Glycosidases"/>
    <property type="match status" value="1"/>
</dbReference>
<accession>X0WUU9</accession>
<gene>
    <name evidence="2" type="ORF">S01H1_52484</name>
</gene>
<dbReference type="AlphaFoldDB" id="X0WUU9"/>
<comment type="caution">
    <text evidence="2">The sequence shown here is derived from an EMBL/GenBank/DDBJ whole genome shotgun (WGS) entry which is preliminary data.</text>
</comment>
<evidence type="ECO:0000313" key="2">
    <source>
        <dbReference type="EMBL" id="GAG16486.1"/>
    </source>
</evidence>
<evidence type="ECO:0000259" key="1">
    <source>
        <dbReference type="PROSITE" id="PS51910"/>
    </source>
</evidence>
<dbReference type="SUPFAM" id="SSF54556">
    <property type="entry name" value="Chitinase insertion domain"/>
    <property type="match status" value="1"/>
</dbReference>
<name>X0WUU9_9ZZZZ</name>
<dbReference type="Pfam" id="PF00704">
    <property type="entry name" value="Glyco_hydro_18"/>
    <property type="match status" value="1"/>
</dbReference>
<dbReference type="InterPro" id="IPR050314">
    <property type="entry name" value="Glycosyl_Hydrlase_18"/>
</dbReference>